<protein>
    <submittedName>
        <fullName evidence="1">Uncharacterized protein</fullName>
    </submittedName>
</protein>
<sequence>MAERDILDGIKRDGLIKFVNTARFLQVVDNERGGIPAVIITETNGKGPQFYILTGANCSEKYLIEPRDVVEKILETNLTQLHQG</sequence>
<organism evidence="1 2">
    <name type="scientific">Candidatus Woesebacteria bacterium RIFCSPHIGHO2_01_FULL_40_22</name>
    <dbReference type="NCBI Taxonomy" id="1802499"/>
    <lineage>
        <taxon>Bacteria</taxon>
        <taxon>Candidatus Woeseibacteriota</taxon>
    </lineage>
</organism>
<evidence type="ECO:0000313" key="2">
    <source>
        <dbReference type="Proteomes" id="UP000179221"/>
    </source>
</evidence>
<comment type="caution">
    <text evidence="1">The sequence shown here is derived from an EMBL/GenBank/DDBJ whole genome shotgun (WGS) entry which is preliminary data.</text>
</comment>
<reference evidence="1 2" key="1">
    <citation type="journal article" date="2016" name="Nat. Commun.">
        <title>Thousands of microbial genomes shed light on interconnected biogeochemical processes in an aquifer system.</title>
        <authorList>
            <person name="Anantharaman K."/>
            <person name="Brown C.T."/>
            <person name="Hug L.A."/>
            <person name="Sharon I."/>
            <person name="Castelle C.J."/>
            <person name="Probst A.J."/>
            <person name="Thomas B.C."/>
            <person name="Singh A."/>
            <person name="Wilkins M.J."/>
            <person name="Karaoz U."/>
            <person name="Brodie E.L."/>
            <person name="Williams K.H."/>
            <person name="Hubbard S.S."/>
            <person name="Banfield J.F."/>
        </authorList>
    </citation>
    <scope>NUCLEOTIDE SEQUENCE [LARGE SCALE GENOMIC DNA]</scope>
</reference>
<proteinExistence type="predicted"/>
<evidence type="ECO:0000313" key="1">
    <source>
        <dbReference type="EMBL" id="OGM26797.1"/>
    </source>
</evidence>
<gene>
    <name evidence="1" type="ORF">A2628_04555</name>
</gene>
<name>A0A1F7YHJ7_9BACT</name>
<dbReference type="AlphaFoldDB" id="A0A1F7YHJ7"/>
<accession>A0A1F7YHJ7</accession>
<dbReference type="Proteomes" id="UP000179221">
    <property type="component" value="Unassembled WGS sequence"/>
</dbReference>
<dbReference type="EMBL" id="MGGL01000009">
    <property type="protein sequence ID" value="OGM26797.1"/>
    <property type="molecule type" value="Genomic_DNA"/>
</dbReference>